<feature type="transmembrane region" description="Helical" evidence="7">
    <location>
        <begin position="207"/>
        <end position="227"/>
    </location>
</feature>
<evidence type="ECO:0000256" key="2">
    <source>
        <dbReference type="ARBA" id="ARBA00022475"/>
    </source>
</evidence>
<keyword evidence="2" id="KW-1003">Cell membrane</keyword>
<dbReference type="KEGG" id="hut:Huta_1662"/>
<evidence type="ECO:0000256" key="7">
    <source>
        <dbReference type="SAM" id="Phobius"/>
    </source>
</evidence>
<feature type="transmembrane region" description="Helical" evidence="7">
    <location>
        <begin position="158"/>
        <end position="187"/>
    </location>
</feature>
<name>C7NQT1_HALUD</name>
<keyword evidence="6 7" id="KW-0472">Membrane</keyword>
<dbReference type="GO" id="GO:0005886">
    <property type="term" value="C:plasma membrane"/>
    <property type="evidence" value="ECO:0007669"/>
    <property type="project" value="UniProtKB-SubCell"/>
</dbReference>
<keyword evidence="4 7" id="KW-0812">Transmembrane</keyword>
<protein>
    <recommendedName>
        <fullName evidence="10">DUF2029 domain-containing protein</fullName>
    </recommendedName>
</protein>
<keyword evidence="5 7" id="KW-1133">Transmembrane helix</keyword>
<keyword evidence="9" id="KW-1185">Reference proteome</keyword>
<organism evidence="8 9">
    <name type="scientific">Halorhabdus utahensis (strain DSM 12940 / JCM 11049 / AX-2)</name>
    <dbReference type="NCBI Taxonomy" id="519442"/>
    <lineage>
        <taxon>Archaea</taxon>
        <taxon>Methanobacteriati</taxon>
        <taxon>Methanobacteriota</taxon>
        <taxon>Stenosarchaea group</taxon>
        <taxon>Halobacteria</taxon>
        <taxon>Halobacteriales</taxon>
        <taxon>Haloarculaceae</taxon>
        <taxon>Halorhabdus</taxon>
    </lineage>
</organism>
<dbReference type="GO" id="GO:0016758">
    <property type="term" value="F:hexosyltransferase activity"/>
    <property type="evidence" value="ECO:0007669"/>
    <property type="project" value="InterPro"/>
</dbReference>
<evidence type="ECO:0000256" key="5">
    <source>
        <dbReference type="ARBA" id="ARBA00022989"/>
    </source>
</evidence>
<feature type="transmembrane region" description="Helical" evidence="7">
    <location>
        <begin position="20"/>
        <end position="41"/>
    </location>
</feature>
<dbReference type="RefSeq" id="WP_015789408.1">
    <property type="nucleotide sequence ID" value="NC_013158.1"/>
</dbReference>
<evidence type="ECO:0000313" key="9">
    <source>
        <dbReference type="Proteomes" id="UP000002071"/>
    </source>
</evidence>
<gene>
    <name evidence="8" type="ordered locus">Huta_1662</name>
</gene>
<evidence type="ECO:0000256" key="4">
    <source>
        <dbReference type="ARBA" id="ARBA00022692"/>
    </source>
</evidence>
<evidence type="ECO:0000256" key="6">
    <source>
        <dbReference type="ARBA" id="ARBA00023136"/>
    </source>
</evidence>
<dbReference type="GeneID" id="8383942"/>
<evidence type="ECO:0000256" key="1">
    <source>
        <dbReference type="ARBA" id="ARBA00004651"/>
    </source>
</evidence>
<feature type="transmembrane region" description="Helical" evidence="7">
    <location>
        <begin position="272"/>
        <end position="290"/>
    </location>
</feature>
<dbReference type="InterPro" id="IPR018584">
    <property type="entry name" value="GT87"/>
</dbReference>
<feature type="transmembrane region" description="Helical" evidence="7">
    <location>
        <begin position="79"/>
        <end position="97"/>
    </location>
</feature>
<dbReference type="EMBL" id="CP001687">
    <property type="protein sequence ID" value="ACV11835.1"/>
    <property type="molecule type" value="Genomic_DNA"/>
</dbReference>
<sequence>MVVTDSILSVGGSERSNGRWWVRLSLFGGLIAGIVTVISIVSFRPEQFSVATDVYARAGRAMLDGEAVYAVSPADNPGYTFRYPPVIAALAIGYGLIGSSAAYLTQVGVNLLALGGLAWLVLDRLPSLDRLDRRLAALTIIAAGPVTSTFVMGQISPVIALCVGGGFLIALADRVRAAGVGFGVAALTKVYPGGTWAWLFARRSWRALAVASGVLAVGWLANLAVGIELTHSYVTTVLLEESSTAVFAGGPPLRPAYVTVMRPLSALGVSGPWLWIGAGAIVGPPVLACYRRLDEPAGAETAFLATVIGLLAVVPLEWFYFTIAVAPLVLVAYRIETHPAVVVLAIGTLLLWVVVPPASLAMLASDLPAGLSGAIEWLAVDVFRRVQPPLIGAFLVLGACVWVQHDLARGRAVCRGTADEETSFTPD</sequence>
<accession>C7NQT1</accession>
<evidence type="ECO:0000313" key="8">
    <source>
        <dbReference type="EMBL" id="ACV11835.1"/>
    </source>
</evidence>
<reference evidence="8 9" key="1">
    <citation type="journal article" date="2009" name="Stand. Genomic Sci.">
        <title>Complete genome sequence of Halorhabdus utahensis type strain (AX-2).</title>
        <authorList>
            <person name="Anderson I."/>
            <person name="Tindall B.J."/>
            <person name="Pomrenke H."/>
            <person name="Goker M."/>
            <person name="Lapidus A."/>
            <person name="Nolan M."/>
            <person name="Copeland A."/>
            <person name="Glavina Del Rio T."/>
            <person name="Chen F."/>
            <person name="Tice H."/>
            <person name="Cheng J.F."/>
            <person name="Lucas S."/>
            <person name="Chertkov O."/>
            <person name="Bruce D."/>
            <person name="Brettin T."/>
            <person name="Detter J.C."/>
            <person name="Han C."/>
            <person name="Goodwin L."/>
            <person name="Land M."/>
            <person name="Hauser L."/>
            <person name="Chang Y.J."/>
            <person name="Jeffries C.D."/>
            <person name="Pitluck S."/>
            <person name="Pati A."/>
            <person name="Mavromatis K."/>
            <person name="Ivanova N."/>
            <person name="Ovchinnikova G."/>
            <person name="Chen A."/>
            <person name="Palaniappan K."/>
            <person name="Chain P."/>
            <person name="Rohde M."/>
            <person name="Bristow J."/>
            <person name="Eisen J.A."/>
            <person name="Markowitz V."/>
            <person name="Hugenholtz P."/>
            <person name="Kyrpides N.C."/>
            <person name="Klenk H.P."/>
        </authorList>
    </citation>
    <scope>NUCLEOTIDE SEQUENCE [LARGE SCALE GENOMIC DNA]</scope>
    <source>
        <strain evidence="9">DSM 12940 / JCM 11049 / AX-2</strain>
    </source>
</reference>
<feature type="transmembrane region" description="Helical" evidence="7">
    <location>
        <begin position="302"/>
        <end position="335"/>
    </location>
</feature>
<feature type="transmembrane region" description="Helical" evidence="7">
    <location>
        <begin position="103"/>
        <end position="122"/>
    </location>
</feature>
<dbReference type="Pfam" id="PF09594">
    <property type="entry name" value="GT87"/>
    <property type="match status" value="1"/>
</dbReference>
<dbReference type="eggNOG" id="arCOG08186">
    <property type="taxonomic scope" value="Archaea"/>
</dbReference>
<dbReference type="HOGENOM" id="CLU_051459_0_0_2"/>
<dbReference type="Proteomes" id="UP000002071">
    <property type="component" value="Chromosome"/>
</dbReference>
<comment type="subcellular location">
    <subcellularLocation>
        <location evidence="1">Cell membrane</location>
        <topology evidence="1">Multi-pass membrane protein</topology>
    </subcellularLocation>
</comment>
<keyword evidence="3" id="KW-0808">Transferase</keyword>
<evidence type="ECO:0000256" key="3">
    <source>
        <dbReference type="ARBA" id="ARBA00022679"/>
    </source>
</evidence>
<evidence type="ECO:0008006" key="10">
    <source>
        <dbReference type="Google" id="ProtNLM"/>
    </source>
</evidence>
<feature type="transmembrane region" description="Helical" evidence="7">
    <location>
        <begin position="341"/>
        <end position="363"/>
    </location>
</feature>
<dbReference type="OrthoDB" id="307029at2157"/>
<dbReference type="AlphaFoldDB" id="C7NQT1"/>
<proteinExistence type="predicted"/>